<evidence type="ECO:0000313" key="8">
    <source>
        <dbReference type="Ensembl" id="ENSCVAP00000024346.1"/>
    </source>
</evidence>
<dbReference type="SUPFAM" id="SSF54695">
    <property type="entry name" value="POZ domain"/>
    <property type="match status" value="1"/>
</dbReference>
<evidence type="ECO:0000259" key="7">
    <source>
        <dbReference type="PROSITE" id="PS51457"/>
    </source>
</evidence>
<dbReference type="Ensembl" id="ENSCVAT00000004430.1">
    <property type="protein sequence ID" value="ENSCVAP00000024346.1"/>
    <property type="gene ID" value="ENSCVAG00000008398.1"/>
</dbReference>
<dbReference type="GO" id="GO:0045892">
    <property type="term" value="P:negative regulation of DNA-templated transcription"/>
    <property type="evidence" value="ECO:0007669"/>
    <property type="project" value="UniProtKB-ARBA"/>
</dbReference>
<evidence type="ECO:0000256" key="1">
    <source>
        <dbReference type="ARBA" id="ARBA00004123"/>
    </source>
</evidence>
<dbReference type="PROSITE" id="PS50097">
    <property type="entry name" value="BTB"/>
    <property type="match status" value="1"/>
</dbReference>
<dbReference type="SMART" id="SM00225">
    <property type="entry name" value="BTB"/>
    <property type="match status" value="1"/>
</dbReference>
<dbReference type="GO" id="GO:0031981">
    <property type="term" value="C:nuclear lumen"/>
    <property type="evidence" value="ECO:0007669"/>
    <property type="project" value="UniProtKB-ARBA"/>
</dbReference>
<dbReference type="Gene3D" id="1.10.10.2590">
    <property type="entry name" value="BEN domain"/>
    <property type="match status" value="1"/>
</dbReference>
<keyword evidence="2" id="KW-1017">Isopeptide bond</keyword>
<feature type="domain" description="BEN" evidence="7">
    <location>
        <begin position="396"/>
        <end position="493"/>
    </location>
</feature>
<feature type="compositionally biased region" description="Gly residues" evidence="5">
    <location>
        <begin position="201"/>
        <end position="220"/>
    </location>
</feature>
<dbReference type="InterPro" id="IPR050457">
    <property type="entry name" value="ZnFinger_BTB_dom_contain"/>
</dbReference>
<feature type="domain" description="BTB" evidence="6">
    <location>
        <begin position="30"/>
        <end position="93"/>
    </location>
</feature>
<evidence type="ECO:0000313" key="9">
    <source>
        <dbReference type="Proteomes" id="UP000265020"/>
    </source>
</evidence>
<feature type="region of interest" description="Disordered" evidence="5">
    <location>
        <begin position="130"/>
        <end position="163"/>
    </location>
</feature>
<dbReference type="AlphaFoldDB" id="A0A3Q2DWS8"/>
<name>A0A3Q2DWS8_CYPVA</name>
<dbReference type="InterPro" id="IPR011333">
    <property type="entry name" value="SKP1/BTB/POZ_sf"/>
</dbReference>
<dbReference type="FunFam" id="1.10.10.2590:FF:000002">
    <property type="entry name" value="Putative nucleus accumbens-associated protein 2"/>
    <property type="match status" value="1"/>
</dbReference>
<sequence length="566" mass="59706">MAQTLQMAIPNFGNNILECLNEQRLQGLYCDVSVVVKGHAFKAHRAVLAASSSYFRDLFSSSSNAVGLPPAVQPQCFQQILAFCYTGRLSMTVGDQFLLMYTAGFLQIQQIMEKGTEFFLKVSSPSCDSQGLHAEEAPTSEPQSPVTQTSNSAPRPASSVTPLPLVSRLKTEQPSNQTEAATPYSVVCTPVAKRLWEGGSSRDGGGLGSGGGGGGGGGGARKAARYSQEAVRGSAIQTPGSLGLAIGMNATTTSLTGMVPTGGISGNAGSTNGSSAAGLGMSEGASPGTLSTYASDSPISYHDDEEEEEGTDESAEEQYRQICNMYTMYSMLNMGAAGTAGERVEALPDHTETRGRMRGRDLTCLPPELIAQIGNRCHPKLYEEGDPAEKLELVSGTSVYISRAQLMNCHVSAGTRHKVLLRRLLAAFFDRNTLANSCGTGIRSSTNDPSRKPLDNRVLHAVKFYCQNFATSFKESEMNAIAADMCTNARRVVRKSWIPKLKLLMAESDAYSSFIPDGVKTEDDTLGADQGFESASMEAAGSAGMESGGSSGESLQGVGGDGGPLF</sequence>
<reference evidence="8" key="1">
    <citation type="submission" date="2025-08" db="UniProtKB">
        <authorList>
            <consortium name="Ensembl"/>
        </authorList>
    </citation>
    <scope>IDENTIFICATION</scope>
</reference>
<organism evidence="8 9">
    <name type="scientific">Cyprinodon variegatus</name>
    <name type="common">Sheepshead minnow</name>
    <dbReference type="NCBI Taxonomy" id="28743"/>
    <lineage>
        <taxon>Eukaryota</taxon>
        <taxon>Metazoa</taxon>
        <taxon>Chordata</taxon>
        <taxon>Craniata</taxon>
        <taxon>Vertebrata</taxon>
        <taxon>Euteleostomi</taxon>
        <taxon>Actinopterygii</taxon>
        <taxon>Neopterygii</taxon>
        <taxon>Teleostei</taxon>
        <taxon>Neoteleostei</taxon>
        <taxon>Acanthomorphata</taxon>
        <taxon>Ovalentaria</taxon>
        <taxon>Atherinomorphae</taxon>
        <taxon>Cyprinodontiformes</taxon>
        <taxon>Cyprinodontidae</taxon>
        <taxon>Cyprinodon</taxon>
    </lineage>
</organism>
<dbReference type="GO" id="GO:0000978">
    <property type="term" value="F:RNA polymerase II cis-regulatory region sequence-specific DNA binding"/>
    <property type="evidence" value="ECO:0007669"/>
    <property type="project" value="TreeGrafter"/>
</dbReference>
<evidence type="ECO:0000256" key="5">
    <source>
        <dbReference type="SAM" id="MobiDB-lite"/>
    </source>
</evidence>
<feature type="compositionally biased region" description="Polar residues" evidence="5">
    <location>
        <begin position="140"/>
        <end position="161"/>
    </location>
</feature>
<dbReference type="PANTHER" id="PTHR46105:SF3">
    <property type="entry name" value="NUCLEUS ACCUMBENS-ASSOCIATED PROTEIN 1"/>
    <property type="match status" value="1"/>
</dbReference>
<reference evidence="8" key="2">
    <citation type="submission" date="2025-09" db="UniProtKB">
        <authorList>
            <consortium name="Ensembl"/>
        </authorList>
    </citation>
    <scope>IDENTIFICATION</scope>
</reference>
<dbReference type="GO" id="GO:0042127">
    <property type="term" value="P:regulation of cell population proliferation"/>
    <property type="evidence" value="ECO:0007669"/>
    <property type="project" value="UniProtKB-ARBA"/>
</dbReference>
<feature type="compositionally biased region" description="Gly residues" evidence="5">
    <location>
        <begin position="546"/>
        <end position="566"/>
    </location>
</feature>
<protein>
    <submittedName>
        <fullName evidence="8">Nucleus accumbens associated 1, BEN and BTB (POZ) domain containing a</fullName>
    </submittedName>
</protein>
<keyword evidence="4" id="KW-0539">Nucleus</keyword>
<dbReference type="GeneTree" id="ENSGT00940000159327"/>
<comment type="subcellular location">
    <subcellularLocation>
        <location evidence="1">Nucleus</location>
    </subcellularLocation>
</comment>
<evidence type="ECO:0000256" key="3">
    <source>
        <dbReference type="ARBA" id="ARBA00022843"/>
    </source>
</evidence>
<dbReference type="SMART" id="SM01025">
    <property type="entry name" value="BEN"/>
    <property type="match status" value="1"/>
</dbReference>
<keyword evidence="3" id="KW-0832">Ubl conjugation</keyword>
<accession>A0A3Q2DWS8</accession>
<feature type="compositionally biased region" description="Polar residues" evidence="5">
    <location>
        <begin position="288"/>
        <end position="298"/>
    </location>
</feature>
<evidence type="ECO:0000256" key="4">
    <source>
        <dbReference type="ARBA" id="ARBA00023242"/>
    </source>
</evidence>
<dbReference type="PROSITE" id="PS51457">
    <property type="entry name" value="BEN"/>
    <property type="match status" value="1"/>
</dbReference>
<dbReference type="Proteomes" id="UP000265020">
    <property type="component" value="Unassembled WGS sequence"/>
</dbReference>
<evidence type="ECO:0000259" key="6">
    <source>
        <dbReference type="PROSITE" id="PS50097"/>
    </source>
</evidence>
<dbReference type="GO" id="GO:0000981">
    <property type="term" value="F:DNA-binding transcription factor activity, RNA polymerase II-specific"/>
    <property type="evidence" value="ECO:0007669"/>
    <property type="project" value="TreeGrafter"/>
</dbReference>
<dbReference type="InterPro" id="IPR018379">
    <property type="entry name" value="BEN_domain"/>
</dbReference>
<keyword evidence="9" id="KW-1185">Reference proteome</keyword>
<dbReference type="CDD" id="cd18290">
    <property type="entry name" value="BTB_POZ_BTBD14B_NAC1"/>
    <property type="match status" value="1"/>
</dbReference>
<feature type="region of interest" description="Disordered" evidence="5">
    <location>
        <begin position="275"/>
        <end position="316"/>
    </location>
</feature>
<dbReference type="Pfam" id="PF10523">
    <property type="entry name" value="BEN"/>
    <property type="match status" value="1"/>
</dbReference>
<dbReference type="Gene3D" id="3.30.710.10">
    <property type="entry name" value="Potassium Channel Kv1.1, Chain A"/>
    <property type="match status" value="1"/>
</dbReference>
<dbReference type="OMA" id="PPETNAC"/>
<evidence type="ECO:0000256" key="2">
    <source>
        <dbReference type="ARBA" id="ARBA00022499"/>
    </source>
</evidence>
<feature type="region of interest" description="Disordered" evidence="5">
    <location>
        <begin position="197"/>
        <end position="225"/>
    </location>
</feature>
<dbReference type="Pfam" id="PF00651">
    <property type="entry name" value="BTB"/>
    <property type="match status" value="1"/>
</dbReference>
<dbReference type="InterPro" id="IPR000210">
    <property type="entry name" value="BTB/POZ_dom"/>
</dbReference>
<feature type="compositionally biased region" description="Acidic residues" evidence="5">
    <location>
        <begin position="303"/>
        <end position="316"/>
    </location>
</feature>
<dbReference type="PANTHER" id="PTHR46105">
    <property type="entry name" value="AGAP004733-PA"/>
    <property type="match status" value="1"/>
</dbReference>
<proteinExistence type="predicted"/>
<dbReference type="FunFam" id="3.30.710.10:FF:000009">
    <property type="entry name" value="Zinc finger and BTB domain-containing 37"/>
    <property type="match status" value="1"/>
</dbReference>
<feature type="region of interest" description="Disordered" evidence="5">
    <location>
        <begin position="537"/>
        <end position="566"/>
    </location>
</feature>